<evidence type="ECO:0000256" key="5">
    <source>
        <dbReference type="ARBA" id="ARBA00022833"/>
    </source>
</evidence>
<evidence type="ECO:0000256" key="4">
    <source>
        <dbReference type="ARBA" id="ARBA00022741"/>
    </source>
</evidence>
<comment type="pathway">
    <text evidence="1">Purine metabolism; 7-cyano-7-deazaguanine biosynthesis.</text>
</comment>
<dbReference type="Pfam" id="PF06508">
    <property type="entry name" value="QueC"/>
    <property type="match status" value="1"/>
</dbReference>
<evidence type="ECO:0000313" key="11">
    <source>
        <dbReference type="Proteomes" id="UP000030595"/>
    </source>
</evidence>
<name>A0A0A3ILN4_9BACL</name>
<comment type="caution">
    <text evidence="10">The sequence shown here is derived from an EMBL/GenBank/DDBJ whole genome shotgun (WGS) entry which is preliminary data.</text>
</comment>
<reference evidence="10 11" key="1">
    <citation type="submission" date="2014-02" db="EMBL/GenBank/DDBJ databases">
        <title>Draft genome sequence of Lysinibacillus massiliensis CCUG 49529.</title>
        <authorList>
            <person name="Zhang F."/>
            <person name="Wang G."/>
            <person name="Zhang L."/>
        </authorList>
    </citation>
    <scope>NUCLEOTIDE SEQUENCE [LARGE SCALE GENOMIC DNA]</scope>
    <source>
        <strain evidence="10 11">CCUG 49529</strain>
    </source>
</reference>
<gene>
    <name evidence="10" type="ORF">CD30_19380</name>
</gene>
<dbReference type="AlphaFoldDB" id="A0A0A3ILN4"/>
<evidence type="ECO:0000313" key="10">
    <source>
        <dbReference type="EMBL" id="KGR83733.1"/>
    </source>
</evidence>
<evidence type="ECO:0000256" key="7">
    <source>
        <dbReference type="ARBA" id="ARBA00037993"/>
    </source>
</evidence>
<accession>A0A0A3ILN4</accession>
<organism evidence="10 11">
    <name type="scientific">Ureibacillus massiliensis 4400831 = CIP 108448 = CCUG 49529</name>
    <dbReference type="NCBI Taxonomy" id="1211035"/>
    <lineage>
        <taxon>Bacteria</taxon>
        <taxon>Bacillati</taxon>
        <taxon>Bacillota</taxon>
        <taxon>Bacilli</taxon>
        <taxon>Bacillales</taxon>
        <taxon>Caryophanaceae</taxon>
        <taxon>Ureibacillus</taxon>
    </lineage>
</organism>
<comment type="catalytic activity">
    <reaction evidence="9">
        <text>7-carboxy-7-carbaguanine + NH4(+) + 2 ATP = 7-cyano-7-carbaguanine + 2 AMP + 2 diphosphate + 2 H(+)</text>
        <dbReference type="Rhea" id="RHEA:27982"/>
        <dbReference type="ChEBI" id="CHEBI:15378"/>
        <dbReference type="ChEBI" id="CHEBI:28938"/>
        <dbReference type="ChEBI" id="CHEBI:30616"/>
        <dbReference type="ChEBI" id="CHEBI:33019"/>
        <dbReference type="ChEBI" id="CHEBI:45075"/>
        <dbReference type="ChEBI" id="CHEBI:61036"/>
        <dbReference type="ChEBI" id="CHEBI:456215"/>
        <dbReference type="EC" id="6.3.4.20"/>
    </reaction>
</comment>
<dbReference type="GO" id="GO:0046872">
    <property type="term" value="F:metal ion binding"/>
    <property type="evidence" value="ECO:0007669"/>
    <property type="project" value="UniProtKB-KW"/>
</dbReference>
<protein>
    <recommendedName>
        <fullName evidence="8">7-cyano-7-deazaguanine synthase</fullName>
        <ecNumber evidence="8">6.3.4.20</ecNumber>
    </recommendedName>
</protein>
<dbReference type="PANTHER" id="PTHR42914:SF1">
    <property type="entry name" value="7-CYANO-7-DEAZAGUANINE SYNTHASE"/>
    <property type="match status" value="1"/>
</dbReference>
<proteinExistence type="inferred from homology"/>
<keyword evidence="11" id="KW-1185">Reference proteome</keyword>
<evidence type="ECO:0000256" key="6">
    <source>
        <dbReference type="ARBA" id="ARBA00022840"/>
    </source>
</evidence>
<keyword evidence="2" id="KW-0436">Ligase</keyword>
<comment type="similarity">
    <text evidence="7">Belongs to the QueC family.</text>
</comment>
<evidence type="ECO:0000256" key="3">
    <source>
        <dbReference type="ARBA" id="ARBA00022723"/>
    </source>
</evidence>
<dbReference type="SUPFAM" id="SSF52402">
    <property type="entry name" value="Adenine nucleotide alpha hydrolases-like"/>
    <property type="match status" value="1"/>
</dbReference>
<evidence type="ECO:0000256" key="8">
    <source>
        <dbReference type="ARBA" id="ARBA00039149"/>
    </source>
</evidence>
<evidence type="ECO:0000256" key="1">
    <source>
        <dbReference type="ARBA" id="ARBA00005061"/>
    </source>
</evidence>
<dbReference type="Proteomes" id="UP000030595">
    <property type="component" value="Unassembled WGS sequence"/>
</dbReference>
<dbReference type="InterPro" id="IPR018317">
    <property type="entry name" value="QueC"/>
</dbReference>
<keyword evidence="6" id="KW-0067">ATP-binding</keyword>
<keyword evidence="5" id="KW-0862">Zinc</keyword>
<dbReference type="PANTHER" id="PTHR42914">
    <property type="entry name" value="7-CYANO-7-DEAZAGUANINE SYNTHASE"/>
    <property type="match status" value="1"/>
</dbReference>
<dbReference type="GO" id="GO:0016874">
    <property type="term" value="F:ligase activity"/>
    <property type="evidence" value="ECO:0007669"/>
    <property type="project" value="UniProtKB-KW"/>
</dbReference>
<dbReference type="GO" id="GO:0005524">
    <property type="term" value="F:ATP binding"/>
    <property type="evidence" value="ECO:0007669"/>
    <property type="project" value="UniProtKB-KW"/>
</dbReference>
<dbReference type="EC" id="6.3.4.20" evidence="8"/>
<evidence type="ECO:0000256" key="9">
    <source>
        <dbReference type="ARBA" id="ARBA00047890"/>
    </source>
</evidence>
<dbReference type="EMBL" id="JPVQ01000086">
    <property type="protein sequence ID" value="KGR83733.1"/>
    <property type="molecule type" value="Genomic_DNA"/>
</dbReference>
<dbReference type="Gene3D" id="3.40.50.620">
    <property type="entry name" value="HUPs"/>
    <property type="match status" value="1"/>
</dbReference>
<keyword evidence="3" id="KW-0479">Metal-binding</keyword>
<dbReference type="InterPro" id="IPR014729">
    <property type="entry name" value="Rossmann-like_a/b/a_fold"/>
</dbReference>
<keyword evidence="4" id="KW-0547">Nucleotide-binding</keyword>
<dbReference type="eggNOG" id="COG0603">
    <property type="taxonomic scope" value="Bacteria"/>
</dbReference>
<sequence>MSGGLDSTTLAYELLEQNKSILPVFLDYGQHFKEKELNSLLKVIPQKIKPYLRVVNIKDIYKNSSSRMIIEPNLWMENVNSDDLYLPYRNLLFLTIASSIAQSEDITKVYAAFINSNHAKEIDCSKEFFDKLGVLLNDYGSVEICLPYRDLSKAEVIQRGIRLNVPMAITYSCQANSEVPCGVCPNCVDRENAISFISTVNVDN</sequence>
<evidence type="ECO:0000256" key="2">
    <source>
        <dbReference type="ARBA" id="ARBA00022598"/>
    </source>
</evidence>